<dbReference type="SUPFAM" id="SSF50978">
    <property type="entry name" value="WD40 repeat-like"/>
    <property type="match status" value="1"/>
</dbReference>
<dbReference type="InterPro" id="IPR050865">
    <property type="entry name" value="BEACH_Domain"/>
</dbReference>
<evidence type="ECO:0000313" key="6">
    <source>
        <dbReference type="EMBL" id="KAH9320915.1"/>
    </source>
</evidence>
<protein>
    <submittedName>
        <fullName evidence="6">Uncharacterized protein</fullName>
    </submittedName>
</protein>
<dbReference type="SUPFAM" id="SSF50729">
    <property type="entry name" value="PH domain-like"/>
    <property type="match status" value="1"/>
</dbReference>
<accession>A0AA38LG56</accession>
<dbReference type="InterPro" id="IPR036322">
    <property type="entry name" value="WD40_repeat_dom_sf"/>
</dbReference>
<evidence type="ECO:0000313" key="7">
    <source>
        <dbReference type="Proteomes" id="UP000824469"/>
    </source>
</evidence>
<feature type="repeat" description="WD" evidence="3">
    <location>
        <begin position="706"/>
        <end position="738"/>
    </location>
</feature>
<dbReference type="PROSITE" id="PS51783">
    <property type="entry name" value="PH_BEACH"/>
    <property type="match status" value="1"/>
</dbReference>
<dbReference type="Gene3D" id="2.30.29.30">
    <property type="entry name" value="Pleckstrin-homology domain (PH domain)/Phosphotyrosine-binding domain (PTB)"/>
    <property type="match status" value="1"/>
</dbReference>
<dbReference type="Pfam" id="PF25400">
    <property type="entry name" value="PH_FAN"/>
    <property type="match status" value="1"/>
</dbReference>
<dbReference type="Gene3D" id="2.130.10.10">
    <property type="entry name" value="YVTN repeat-like/Quinoprotein amine dehydrogenase"/>
    <property type="match status" value="2"/>
</dbReference>
<dbReference type="SUPFAM" id="SSF81837">
    <property type="entry name" value="BEACH domain"/>
    <property type="match status" value="1"/>
</dbReference>
<gene>
    <name evidence="6" type="ORF">KI387_015554</name>
</gene>
<name>A0AA38LG56_TAXCH</name>
<reference evidence="6 7" key="1">
    <citation type="journal article" date="2021" name="Nat. Plants">
        <title>The Taxus genome provides insights into paclitaxel biosynthesis.</title>
        <authorList>
            <person name="Xiong X."/>
            <person name="Gou J."/>
            <person name="Liao Q."/>
            <person name="Li Y."/>
            <person name="Zhou Q."/>
            <person name="Bi G."/>
            <person name="Li C."/>
            <person name="Du R."/>
            <person name="Wang X."/>
            <person name="Sun T."/>
            <person name="Guo L."/>
            <person name="Liang H."/>
            <person name="Lu P."/>
            <person name="Wu Y."/>
            <person name="Zhang Z."/>
            <person name="Ro D.K."/>
            <person name="Shang Y."/>
            <person name="Huang S."/>
            <person name="Yan J."/>
        </authorList>
    </citation>
    <scope>NUCLEOTIDE SEQUENCE [LARGE SCALE GENOMIC DNA]</scope>
    <source>
        <strain evidence="6">Ta-2019</strain>
    </source>
</reference>
<keyword evidence="7" id="KW-1185">Reference proteome</keyword>
<keyword evidence="2" id="KW-0677">Repeat</keyword>
<dbReference type="InterPro" id="IPR000409">
    <property type="entry name" value="BEACH_dom"/>
</dbReference>
<dbReference type="OMA" id="QVYKRRY"/>
<evidence type="ECO:0000256" key="2">
    <source>
        <dbReference type="ARBA" id="ARBA00022737"/>
    </source>
</evidence>
<dbReference type="Pfam" id="PF02138">
    <property type="entry name" value="Beach"/>
    <property type="match status" value="1"/>
</dbReference>
<dbReference type="InterPro" id="IPR057496">
    <property type="entry name" value="FAN-like_PH"/>
</dbReference>
<evidence type="ECO:0000256" key="3">
    <source>
        <dbReference type="PROSITE-ProRule" id="PRU00221"/>
    </source>
</evidence>
<dbReference type="InterPro" id="IPR011993">
    <property type="entry name" value="PH-like_dom_sf"/>
</dbReference>
<proteinExistence type="predicted"/>
<dbReference type="PANTHER" id="PTHR13743">
    <property type="entry name" value="BEIGE/BEACH-RELATED"/>
    <property type="match status" value="1"/>
</dbReference>
<dbReference type="Pfam" id="PF20426">
    <property type="entry name" value="NBCH_WD40"/>
    <property type="match status" value="1"/>
</dbReference>
<dbReference type="InterPro" id="IPR015943">
    <property type="entry name" value="WD40/YVTN_repeat-like_dom_sf"/>
</dbReference>
<sequence>MWSDSVNRSMKRFSYLLLDEGEFYVQDWIATCRQGSMDNSQNIETSPWQLHQMKGRLRLCSKSIFFEPDGLSVPIIRFPMHKVKKVEALTETPILPNYDHDKWQGRQESFVLEASLHVTMKENGIDAPYNFEKQDTVWVFSLEFSPVQQFLKQAQSFISINLLPNMERDMILYNTRVQKEAQAQFDTTNLMDLSEKICLNVPSAQVTPLVREPGRLVITQTHLYFQPLFNLNDDNPVRSEPLSAIIAVARRRHALRQVGLEIYFKEEDNNFKNVSGFGLAYGASAFFTFQNVDVRNSVANNLLDSINGQSDPAVLMESLLEAEPAIVQLVAKAWQDHRISNYDYLMYLNLAAGRSFCDLTQWPVMPWILRDYKSRMLDLGDAEIFRDLSKPIGALNPDRLAIFRDRYMQIVEGGTSDPPFLYGTHYSTPGYVLYWLVRAAPAHMLRLQNGRFDAPDRLYVSMEESWENVLSNAADLKELIPEFFSLPSDFLQIRNNLKLGIRQRGDLVGDVILPPWADDADDFIIKHRQALESEHVSCHLHEWIDLIFGFKQRGMAALAADNLFHHLSYEGTVDLEKIDDPVERAGLEVQVYSISDGLQLRSTKLGSLPLSSLALAKSTDAYPVVLAGSFDNCVYAYSVDYGRALGKVRVHDDTVSCLQIIESSSQQMVTASWDATVKIWSIDEGRGGWATAFGSSKNTESPSMEFVEHEGPVLCLDVGCENNILVSGSEDGSIIAWDPRTPTSIWHQAHGNKGSPAGLRLKTDAQEVLVAFEDGSFYVLDVRKGGTLLASHRCENRLKCCEVAGPLILAGSATGALYVWPLDIDMVNELAGENYLKCPPVEDHKDAINCISVSHKPSDMSMHIATASENGIVQ</sequence>
<feature type="repeat" description="WD" evidence="3">
    <location>
        <begin position="648"/>
        <end position="686"/>
    </location>
</feature>
<evidence type="ECO:0000259" key="4">
    <source>
        <dbReference type="PROSITE" id="PS50197"/>
    </source>
</evidence>
<feature type="domain" description="BEACH" evidence="4">
    <location>
        <begin position="319"/>
        <end position="611"/>
    </location>
</feature>
<evidence type="ECO:0000256" key="1">
    <source>
        <dbReference type="ARBA" id="ARBA00022574"/>
    </source>
</evidence>
<dbReference type="InterPro" id="IPR046851">
    <property type="entry name" value="NBCH_WD40"/>
</dbReference>
<dbReference type="PROSITE" id="PS50082">
    <property type="entry name" value="WD_REPEATS_2"/>
    <property type="match status" value="2"/>
</dbReference>
<dbReference type="CDD" id="cd06071">
    <property type="entry name" value="Beach"/>
    <property type="match status" value="1"/>
</dbReference>
<evidence type="ECO:0000259" key="5">
    <source>
        <dbReference type="PROSITE" id="PS51783"/>
    </source>
</evidence>
<feature type="non-terminal residue" evidence="6">
    <location>
        <position position="1"/>
    </location>
</feature>
<keyword evidence="1 3" id="KW-0853">WD repeat</keyword>
<dbReference type="InterPro" id="IPR001680">
    <property type="entry name" value="WD40_rpt"/>
</dbReference>
<dbReference type="InterPro" id="IPR023362">
    <property type="entry name" value="PH-BEACH_dom"/>
</dbReference>
<comment type="caution">
    <text evidence="6">The sequence shown here is derived from an EMBL/GenBank/DDBJ whole genome shotgun (WGS) entry which is preliminary data.</text>
</comment>
<dbReference type="Gene3D" id="1.10.1540.10">
    <property type="entry name" value="BEACH domain"/>
    <property type="match status" value="1"/>
</dbReference>
<organism evidence="6 7">
    <name type="scientific">Taxus chinensis</name>
    <name type="common">Chinese yew</name>
    <name type="synonym">Taxus wallichiana var. chinensis</name>
    <dbReference type="NCBI Taxonomy" id="29808"/>
    <lineage>
        <taxon>Eukaryota</taxon>
        <taxon>Viridiplantae</taxon>
        <taxon>Streptophyta</taxon>
        <taxon>Embryophyta</taxon>
        <taxon>Tracheophyta</taxon>
        <taxon>Spermatophyta</taxon>
        <taxon>Pinopsida</taxon>
        <taxon>Pinidae</taxon>
        <taxon>Conifers II</taxon>
        <taxon>Cupressales</taxon>
        <taxon>Taxaceae</taxon>
        <taxon>Taxus</taxon>
    </lineage>
</organism>
<dbReference type="PANTHER" id="PTHR13743:SF123">
    <property type="entry name" value="PROTEIN FAN"/>
    <property type="match status" value="1"/>
</dbReference>
<dbReference type="PROSITE" id="PS50294">
    <property type="entry name" value="WD_REPEATS_REGION"/>
    <property type="match status" value="2"/>
</dbReference>
<dbReference type="PROSITE" id="PS50197">
    <property type="entry name" value="BEACH"/>
    <property type="match status" value="1"/>
</dbReference>
<dbReference type="SMART" id="SM00320">
    <property type="entry name" value="WD40"/>
    <property type="match status" value="3"/>
</dbReference>
<dbReference type="Proteomes" id="UP000824469">
    <property type="component" value="Unassembled WGS sequence"/>
</dbReference>
<dbReference type="InterPro" id="IPR036372">
    <property type="entry name" value="BEACH_dom_sf"/>
</dbReference>
<dbReference type="AlphaFoldDB" id="A0AA38LG56"/>
<dbReference type="EMBL" id="JAHRHJ020000003">
    <property type="protein sequence ID" value="KAH9320915.1"/>
    <property type="molecule type" value="Genomic_DNA"/>
</dbReference>
<dbReference type="SMART" id="SM01026">
    <property type="entry name" value="Beach"/>
    <property type="match status" value="1"/>
</dbReference>
<feature type="domain" description="BEACH-type PH" evidence="5">
    <location>
        <begin position="192"/>
        <end position="303"/>
    </location>
</feature>